<evidence type="ECO:0000256" key="5">
    <source>
        <dbReference type="ARBA" id="ARBA00023242"/>
    </source>
</evidence>
<comment type="subcellular location">
    <subcellularLocation>
        <location evidence="1">Nucleus</location>
    </subcellularLocation>
</comment>
<dbReference type="InterPro" id="IPR052035">
    <property type="entry name" value="ZnF_BED_domain_contain"/>
</dbReference>
<keyword evidence="4" id="KW-0862">Zinc</keyword>
<dbReference type="SUPFAM" id="SSF53098">
    <property type="entry name" value="Ribonuclease H-like"/>
    <property type="match status" value="1"/>
</dbReference>
<evidence type="ECO:0000256" key="3">
    <source>
        <dbReference type="ARBA" id="ARBA00022771"/>
    </source>
</evidence>
<dbReference type="Proteomes" id="UP001148018">
    <property type="component" value="Unassembled WGS sequence"/>
</dbReference>
<dbReference type="GO" id="GO:0008270">
    <property type="term" value="F:zinc ion binding"/>
    <property type="evidence" value="ECO:0007669"/>
    <property type="project" value="UniProtKB-KW"/>
</dbReference>
<feature type="region of interest" description="Disordered" evidence="6">
    <location>
        <begin position="290"/>
        <end position="310"/>
    </location>
</feature>
<evidence type="ECO:0000313" key="8">
    <source>
        <dbReference type="EMBL" id="KAJ3608020.1"/>
    </source>
</evidence>
<evidence type="ECO:0000256" key="1">
    <source>
        <dbReference type="ARBA" id="ARBA00004123"/>
    </source>
</evidence>
<sequence>MLSLTAQWIDADFQLRNVILHSQEFPGPHTAAALATAFENMFQTWNIPKEKVHVILRDNARNMVKAMKDAGWQSLGCMAHTLQLAVHEGVLSQRSISDIAAIGRRIVGHFKHSPLACSRLQNVQKDLSQTPKRLQQDVATRWNITYYMLKSLHEQKRALGAYVADFDLPDTFSASQWGLIENMLSLLEPFEELTQKISKASTSAADVIPSVMALKRFLGKEVASDHGVKTSKATLLEAVSRRFAEMEKEPLYSLATIIDPRYKDRLFSNEVKAEVKGRLLDQLVEQQIQPPDQAPGASAASDTDEPVEKVPRVGSVSSMLDEIMEEAGPEPQAHGDDNAAAVQSQVALYLSEPAISMSAQPLAYWRANQGPALTKVARAYLSAPCTSVESERLFSAVSNIVDEHRNRLLPQNAEMLLFVKKNLPTMLKK</sequence>
<dbReference type="OrthoDB" id="10057873at2759"/>
<dbReference type="Pfam" id="PF05699">
    <property type="entry name" value="Dimer_Tnp_hAT"/>
    <property type="match status" value="1"/>
</dbReference>
<evidence type="ECO:0000256" key="4">
    <source>
        <dbReference type="ARBA" id="ARBA00022833"/>
    </source>
</evidence>
<dbReference type="InterPro" id="IPR008906">
    <property type="entry name" value="HATC_C_dom"/>
</dbReference>
<proteinExistence type="predicted"/>
<name>A0A9Q0IRX2_9TELE</name>
<evidence type="ECO:0000256" key="2">
    <source>
        <dbReference type="ARBA" id="ARBA00022723"/>
    </source>
</evidence>
<dbReference type="PANTHER" id="PTHR46481">
    <property type="entry name" value="ZINC FINGER BED DOMAIN-CONTAINING PROTEIN 4"/>
    <property type="match status" value="1"/>
</dbReference>
<keyword evidence="2" id="KW-0479">Metal-binding</keyword>
<feature type="domain" description="HAT C-terminal dimerisation" evidence="7">
    <location>
        <begin position="348"/>
        <end position="423"/>
    </location>
</feature>
<keyword evidence="5" id="KW-0539">Nucleus</keyword>
<dbReference type="PANTHER" id="PTHR46481:SF10">
    <property type="entry name" value="ZINC FINGER BED DOMAIN-CONTAINING PROTEIN 39"/>
    <property type="match status" value="1"/>
</dbReference>
<dbReference type="AlphaFoldDB" id="A0A9Q0IRX2"/>
<comment type="caution">
    <text evidence="8">The sequence shown here is derived from an EMBL/GenBank/DDBJ whole genome shotgun (WGS) entry which is preliminary data.</text>
</comment>
<dbReference type="GO" id="GO:0005634">
    <property type="term" value="C:nucleus"/>
    <property type="evidence" value="ECO:0007669"/>
    <property type="project" value="UniProtKB-SubCell"/>
</dbReference>
<evidence type="ECO:0000259" key="7">
    <source>
        <dbReference type="Pfam" id="PF05699"/>
    </source>
</evidence>
<protein>
    <recommendedName>
        <fullName evidence="7">HAT C-terminal dimerisation domain-containing protein</fullName>
    </recommendedName>
</protein>
<dbReference type="InterPro" id="IPR012337">
    <property type="entry name" value="RNaseH-like_sf"/>
</dbReference>
<dbReference type="GO" id="GO:0046983">
    <property type="term" value="F:protein dimerization activity"/>
    <property type="evidence" value="ECO:0007669"/>
    <property type="project" value="InterPro"/>
</dbReference>
<reference evidence="8" key="1">
    <citation type="submission" date="2022-07" db="EMBL/GenBank/DDBJ databases">
        <title>Chromosome-level genome of Muraenolepis orangiensis.</title>
        <authorList>
            <person name="Kim J."/>
        </authorList>
    </citation>
    <scope>NUCLEOTIDE SEQUENCE</scope>
    <source>
        <strain evidence="8">KU_S4_2022</strain>
        <tissue evidence="8">Muscle</tissue>
    </source>
</reference>
<gene>
    <name evidence="8" type="ORF">NHX12_025070</name>
</gene>
<keyword evidence="3" id="KW-0863">Zinc-finger</keyword>
<keyword evidence="9" id="KW-1185">Reference proteome</keyword>
<evidence type="ECO:0000313" key="9">
    <source>
        <dbReference type="Proteomes" id="UP001148018"/>
    </source>
</evidence>
<evidence type="ECO:0000256" key="6">
    <source>
        <dbReference type="SAM" id="MobiDB-lite"/>
    </source>
</evidence>
<dbReference type="EMBL" id="JANIIK010000040">
    <property type="protein sequence ID" value="KAJ3608020.1"/>
    <property type="molecule type" value="Genomic_DNA"/>
</dbReference>
<organism evidence="8 9">
    <name type="scientific">Muraenolepis orangiensis</name>
    <name type="common">Patagonian moray cod</name>
    <dbReference type="NCBI Taxonomy" id="630683"/>
    <lineage>
        <taxon>Eukaryota</taxon>
        <taxon>Metazoa</taxon>
        <taxon>Chordata</taxon>
        <taxon>Craniata</taxon>
        <taxon>Vertebrata</taxon>
        <taxon>Euteleostomi</taxon>
        <taxon>Actinopterygii</taxon>
        <taxon>Neopterygii</taxon>
        <taxon>Teleostei</taxon>
        <taxon>Neoteleostei</taxon>
        <taxon>Acanthomorphata</taxon>
        <taxon>Zeiogadaria</taxon>
        <taxon>Gadariae</taxon>
        <taxon>Gadiformes</taxon>
        <taxon>Muraenolepidoidei</taxon>
        <taxon>Muraenolepididae</taxon>
        <taxon>Muraenolepis</taxon>
    </lineage>
</organism>
<accession>A0A9Q0IRX2</accession>